<gene>
    <name evidence="1" type="ORF">Pla123a_19370</name>
</gene>
<protein>
    <submittedName>
        <fullName evidence="1">Uncharacterized protein</fullName>
    </submittedName>
</protein>
<organism evidence="1 2">
    <name type="scientific">Posidoniimonas polymericola</name>
    <dbReference type="NCBI Taxonomy" id="2528002"/>
    <lineage>
        <taxon>Bacteria</taxon>
        <taxon>Pseudomonadati</taxon>
        <taxon>Planctomycetota</taxon>
        <taxon>Planctomycetia</taxon>
        <taxon>Pirellulales</taxon>
        <taxon>Lacipirellulaceae</taxon>
        <taxon>Posidoniimonas</taxon>
    </lineage>
</organism>
<keyword evidence="2" id="KW-1185">Reference proteome</keyword>
<name>A0A5C5YRD6_9BACT</name>
<reference evidence="1 2" key="1">
    <citation type="submission" date="2019-02" db="EMBL/GenBank/DDBJ databases">
        <title>Deep-cultivation of Planctomycetes and their phenomic and genomic characterization uncovers novel biology.</title>
        <authorList>
            <person name="Wiegand S."/>
            <person name="Jogler M."/>
            <person name="Boedeker C."/>
            <person name="Pinto D."/>
            <person name="Vollmers J."/>
            <person name="Rivas-Marin E."/>
            <person name="Kohn T."/>
            <person name="Peeters S.H."/>
            <person name="Heuer A."/>
            <person name="Rast P."/>
            <person name="Oberbeckmann S."/>
            <person name="Bunk B."/>
            <person name="Jeske O."/>
            <person name="Meyerdierks A."/>
            <person name="Storesund J.E."/>
            <person name="Kallscheuer N."/>
            <person name="Luecker S."/>
            <person name="Lage O.M."/>
            <person name="Pohl T."/>
            <person name="Merkel B.J."/>
            <person name="Hornburger P."/>
            <person name="Mueller R.-W."/>
            <person name="Bruemmer F."/>
            <person name="Labrenz M."/>
            <person name="Spormann A.M."/>
            <person name="Op Den Camp H."/>
            <person name="Overmann J."/>
            <person name="Amann R."/>
            <person name="Jetten M.S.M."/>
            <person name="Mascher T."/>
            <person name="Medema M.H."/>
            <person name="Devos D.P."/>
            <person name="Kaster A.-K."/>
            <person name="Ovreas L."/>
            <person name="Rohde M."/>
            <person name="Galperin M.Y."/>
            <person name="Jogler C."/>
        </authorList>
    </citation>
    <scope>NUCLEOTIDE SEQUENCE [LARGE SCALE GENOMIC DNA]</scope>
    <source>
        <strain evidence="1 2">Pla123a</strain>
    </source>
</reference>
<comment type="caution">
    <text evidence="1">The sequence shown here is derived from an EMBL/GenBank/DDBJ whole genome shotgun (WGS) entry which is preliminary data.</text>
</comment>
<dbReference type="AlphaFoldDB" id="A0A5C5YRD6"/>
<dbReference type="RefSeq" id="WP_197527830.1">
    <property type="nucleotide sequence ID" value="NZ_SJPO01000004.1"/>
</dbReference>
<evidence type="ECO:0000313" key="1">
    <source>
        <dbReference type="EMBL" id="TWT77280.1"/>
    </source>
</evidence>
<dbReference type="Proteomes" id="UP000318478">
    <property type="component" value="Unassembled WGS sequence"/>
</dbReference>
<accession>A0A5C5YRD6</accession>
<sequence>MITFTTEELEDYTLLLEEYSVTADADGWLTNAVSRLENTTERLASRL</sequence>
<proteinExistence type="predicted"/>
<evidence type="ECO:0000313" key="2">
    <source>
        <dbReference type="Proteomes" id="UP000318478"/>
    </source>
</evidence>
<dbReference type="EMBL" id="SJPO01000004">
    <property type="protein sequence ID" value="TWT77280.1"/>
    <property type="molecule type" value="Genomic_DNA"/>
</dbReference>